<dbReference type="Gene3D" id="3.40.50.150">
    <property type="entry name" value="Vaccinia Virus protein VP39"/>
    <property type="match status" value="1"/>
</dbReference>
<gene>
    <name evidence="4 6" type="primary">prmC</name>
    <name evidence="6" type="ORF">PMH09_03895</name>
</gene>
<dbReference type="InterPro" id="IPR004556">
    <property type="entry name" value="HemK-like"/>
</dbReference>
<dbReference type="EMBL" id="JAQOSQ010000002">
    <property type="protein sequence ID" value="MDJ1182327.1"/>
    <property type="molecule type" value="Genomic_DNA"/>
</dbReference>
<evidence type="ECO:0000256" key="4">
    <source>
        <dbReference type="HAMAP-Rule" id="MF_02126"/>
    </source>
</evidence>
<dbReference type="PROSITE" id="PS00092">
    <property type="entry name" value="N6_MTASE"/>
    <property type="match status" value="1"/>
</dbReference>
<evidence type="ECO:0000256" key="3">
    <source>
        <dbReference type="ARBA" id="ARBA00022691"/>
    </source>
</evidence>
<protein>
    <recommendedName>
        <fullName evidence="4">Release factor glutamine methyltransferase</fullName>
        <shortName evidence="4">RF MTase</shortName>
        <ecNumber evidence="4">2.1.1.297</ecNumber>
    </recommendedName>
    <alternativeName>
        <fullName evidence="4">N5-glutamine methyltransferase PrmC</fullName>
    </alternativeName>
    <alternativeName>
        <fullName evidence="4">Protein-(glutamine-N5) MTase PrmC</fullName>
    </alternativeName>
    <alternativeName>
        <fullName evidence="4">Protein-glutamine N-methyltransferase PrmC</fullName>
    </alternativeName>
</protein>
<evidence type="ECO:0000313" key="6">
    <source>
        <dbReference type="EMBL" id="MDJ1182327.1"/>
    </source>
</evidence>
<dbReference type="NCBIfam" id="TIGR00536">
    <property type="entry name" value="hemK_fam"/>
    <property type="match status" value="1"/>
</dbReference>
<comment type="catalytic activity">
    <reaction evidence="4">
        <text>L-glutaminyl-[peptide chain release factor] + S-adenosyl-L-methionine = N(5)-methyl-L-glutaminyl-[peptide chain release factor] + S-adenosyl-L-homocysteine + H(+)</text>
        <dbReference type="Rhea" id="RHEA:42896"/>
        <dbReference type="Rhea" id="RHEA-COMP:10271"/>
        <dbReference type="Rhea" id="RHEA-COMP:10272"/>
        <dbReference type="ChEBI" id="CHEBI:15378"/>
        <dbReference type="ChEBI" id="CHEBI:30011"/>
        <dbReference type="ChEBI" id="CHEBI:57856"/>
        <dbReference type="ChEBI" id="CHEBI:59789"/>
        <dbReference type="ChEBI" id="CHEBI:61891"/>
        <dbReference type="EC" id="2.1.1.297"/>
    </reaction>
</comment>
<feature type="binding site" evidence="4">
    <location>
        <position position="150"/>
    </location>
    <ligand>
        <name>S-adenosyl-L-methionine</name>
        <dbReference type="ChEBI" id="CHEBI:59789"/>
    </ligand>
</feature>
<dbReference type="PANTHER" id="PTHR47441">
    <property type="match status" value="1"/>
</dbReference>
<proteinExistence type="inferred from homology"/>
<dbReference type="SUPFAM" id="SSF53335">
    <property type="entry name" value="S-adenosyl-L-methionine-dependent methyltransferases"/>
    <property type="match status" value="1"/>
</dbReference>
<dbReference type="PANTHER" id="PTHR47441:SF3">
    <property type="entry name" value="RELEASE FACTOR GLUTAMINE METHYLTRANSFERASE"/>
    <property type="match status" value="1"/>
</dbReference>
<dbReference type="InterPro" id="IPR052663">
    <property type="entry name" value="RF_glutamine_MTase_cyano"/>
</dbReference>
<keyword evidence="3 4" id="KW-0949">S-adenosyl-L-methionine</keyword>
<dbReference type="Pfam" id="PF05175">
    <property type="entry name" value="MTS"/>
    <property type="match status" value="1"/>
</dbReference>
<dbReference type="NCBIfam" id="TIGR03534">
    <property type="entry name" value="RF_mod_PrmC"/>
    <property type="match status" value="1"/>
</dbReference>
<dbReference type="GO" id="GO:0032259">
    <property type="term" value="P:methylation"/>
    <property type="evidence" value="ECO:0007669"/>
    <property type="project" value="UniProtKB-KW"/>
</dbReference>
<dbReference type="Proteomes" id="UP001232992">
    <property type="component" value="Unassembled WGS sequence"/>
</dbReference>
<dbReference type="EC" id="2.1.1.297" evidence="4"/>
<feature type="binding site" evidence="4">
    <location>
        <position position="179"/>
    </location>
    <ligand>
        <name>S-adenosyl-L-methionine</name>
        <dbReference type="ChEBI" id="CHEBI:59789"/>
    </ligand>
</feature>
<dbReference type="RefSeq" id="WP_283756979.1">
    <property type="nucleotide sequence ID" value="NZ_JAQOSQ010000002.1"/>
</dbReference>
<evidence type="ECO:0000256" key="1">
    <source>
        <dbReference type="ARBA" id="ARBA00022603"/>
    </source>
</evidence>
<organism evidence="6 7">
    <name type="scientific">Roseofilum casamattae BLCC-M143</name>
    <dbReference type="NCBI Taxonomy" id="3022442"/>
    <lineage>
        <taxon>Bacteria</taxon>
        <taxon>Bacillati</taxon>
        <taxon>Cyanobacteriota</taxon>
        <taxon>Cyanophyceae</taxon>
        <taxon>Desertifilales</taxon>
        <taxon>Desertifilaceae</taxon>
        <taxon>Roseofilum</taxon>
        <taxon>Roseofilum casamattae</taxon>
    </lineage>
</organism>
<accession>A0ABT7BT11</accession>
<feature type="binding site" evidence="4">
    <location>
        <begin position="127"/>
        <end position="131"/>
    </location>
    <ligand>
        <name>S-adenosyl-L-methionine</name>
        <dbReference type="ChEBI" id="CHEBI:59789"/>
    </ligand>
</feature>
<dbReference type="InterPro" id="IPR029063">
    <property type="entry name" value="SAM-dependent_MTases_sf"/>
</dbReference>
<feature type="binding site" evidence="4">
    <location>
        <position position="196"/>
    </location>
    <ligand>
        <name>S-adenosyl-L-methionine</name>
        <dbReference type="ChEBI" id="CHEBI:59789"/>
    </ligand>
</feature>
<dbReference type="InterPro" id="IPR007848">
    <property type="entry name" value="Small_mtfrase_dom"/>
</dbReference>
<keyword evidence="7" id="KW-1185">Reference proteome</keyword>
<evidence type="ECO:0000256" key="2">
    <source>
        <dbReference type="ARBA" id="ARBA00022679"/>
    </source>
</evidence>
<keyword evidence="2 4" id="KW-0808">Transferase</keyword>
<comment type="similarity">
    <text evidence="4">Belongs to the protein N5-glutamine methyltransferase family. PrmC subfamily.</text>
</comment>
<dbReference type="CDD" id="cd02440">
    <property type="entry name" value="AdoMet_MTases"/>
    <property type="match status" value="1"/>
</dbReference>
<dbReference type="HAMAP" id="MF_02126">
    <property type="entry name" value="RF_methyltr_PrmC"/>
    <property type="match status" value="1"/>
</dbReference>
<comment type="caution">
    <text evidence="6">The sequence shown here is derived from an EMBL/GenBank/DDBJ whole genome shotgun (WGS) entry which is preliminary data.</text>
</comment>
<sequence length="297" mass="32868">MVSGIELAVWRKQALAEAIAAEISPGEVDWLLRSLSHLEPLSLRLELFQTQSDIILFRPWQEIQQLWKRRVVERVPLQYLVGELTWRNLTLHVAPGVLIPRPETELLIDLVLNSGVADGKGNWADLGTGSGAIALGLAEVLPNATIHAVDCSADALEIAASNGKRYAFGDRIHFYQGSWFEPLQHLRGRLAGVVSNPPYIPTSLIPQLQPEVRDREPHLALDGGYDGFDCIRTLIDTAPEYLQPGGLWAIEMMAGQADCVQTWLAESGNYTNIQIHRDLAGIERFAIAVLPKVDAFI</sequence>
<comment type="function">
    <text evidence="4">Methylates the class 1 translation termination release factors RF1/PrfA and RF2/PrfB on the glutamine residue of the universally conserved GGQ motif.</text>
</comment>
<reference evidence="6 7" key="1">
    <citation type="submission" date="2023-01" db="EMBL/GenBank/DDBJ databases">
        <title>Novel diversity within Roseofilum (Cyanobacteria; Desertifilaceae) from marine benthic mats with descriptions of four novel species.</title>
        <authorList>
            <person name="Wang Y."/>
            <person name="Berthold D.E."/>
            <person name="Hu J."/>
            <person name="Lefler F.W."/>
            <person name="Laughinghouse H.D. IV."/>
        </authorList>
    </citation>
    <scope>NUCLEOTIDE SEQUENCE [LARGE SCALE GENOMIC DNA]</scope>
    <source>
        <strain evidence="6 7">BLCC-M143</strain>
    </source>
</reference>
<keyword evidence="1 4" id="KW-0489">Methyltransferase</keyword>
<dbReference type="InterPro" id="IPR019874">
    <property type="entry name" value="RF_methyltr_PrmC"/>
</dbReference>
<dbReference type="InterPro" id="IPR002052">
    <property type="entry name" value="DNA_methylase_N6_adenine_CS"/>
</dbReference>
<feature type="domain" description="Methyltransferase small" evidence="5">
    <location>
        <begin position="106"/>
        <end position="199"/>
    </location>
</feature>
<name>A0ABT7BT11_9CYAN</name>
<evidence type="ECO:0000313" key="7">
    <source>
        <dbReference type="Proteomes" id="UP001232992"/>
    </source>
</evidence>
<dbReference type="GO" id="GO:0102559">
    <property type="term" value="F:peptide chain release factor N(5)-glutamine methyltransferase activity"/>
    <property type="evidence" value="ECO:0007669"/>
    <property type="project" value="UniProtKB-EC"/>
</dbReference>
<feature type="binding site" evidence="4">
    <location>
        <begin position="196"/>
        <end position="199"/>
    </location>
    <ligand>
        <name>substrate</name>
    </ligand>
</feature>
<evidence type="ECO:0000259" key="5">
    <source>
        <dbReference type="Pfam" id="PF05175"/>
    </source>
</evidence>